<dbReference type="Proteomes" id="UP000250241">
    <property type="component" value="Chromosome"/>
</dbReference>
<accession>A0A2Z5R047</accession>
<evidence type="ECO:0000313" key="2">
    <source>
        <dbReference type="Proteomes" id="UP000250241"/>
    </source>
</evidence>
<sequence length="192" mass="20473">MGTTRRPPHGLEIAGLIPTYAGNTSVRSEWSVGIIPHPHVCGEHLIATFAVFACQGSSPRMRGTLSPPRCRFPTKGFIPTYAGNTPTGPCGLRCSGAHPHVCGEHMVNNIVGSKGSGSSPRMRGTHGKPVPLSGRVGLIPTYAGNTIRRLRFSPSRRAHPHVCGEHIMPVTFLPCWPGSSPRMRGTLLLGTT</sequence>
<dbReference type="EMBL" id="AP017895">
    <property type="protein sequence ID" value="BAV87890.1"/>
    <property type="molecule type" value="Genomic_DNA"/>
</dbReference>
<keyword evidence="2" id="KW-1185">Reference proteome</keyword>
<name>A0A2Z5R047_9MICC</name>
<dbReference type="KEGG" id="raj:RA11412_1591"/>
<reference evidence="1 2" key="1">
    <citation type="submission" date="2016-10" db="EMBL/GenBank/DDBJ databases">
        <title>Genome sequence of Rothia aeria strain JCM11412.</title>
        <authorList>
            <person name="Nambu T."/>
        </authorList>
    </citation>
    <scope>NUCLEOTIDE SEQUENCE [LARGE SCALE GENOMIC DNA]</scope>
    <source>
        <strain evidence="1 2">JCM 11412</strain>
    </source>
</reference>
<evidence type="ECO:0000313" key="1">
    <source>
        <dbReference type="EMBL" id="BAV87890.1"/>
    </source>
</evidence>
<dbReference type="AntiFam" id="ANF00057">
    <property type="entry name" value="Translation of E. coli type CRISPR repeat"/>
</dbReference>
<organism evidence="1 2">
    <name type="scientific">Rothia aeria</name>
    <dbReference type="NCBI Taxonomy" id="172042"/>
    <lineage>
        <taxon>Bacteria</taxon>
        <taxon>Bacillati</taxon>
        <taxon>Actinomycetota</taxon>
        <taxon>Actinomycetes</taxon>
        <taxon>Micrococcales</taxon>
        <taxon>Micrococcaceae</taxon>
        <taxon>Rothia</taxon>
    </lineage>
</organism>
<dbReference type="AlphaFoldDB" id="A0A2Z5R047"/>
<protein>
    <submittedName>
        <fullName evidence="1">N-Acetyl-D-glucosamine ABC transport system</fullName>
    </submittedName>
</protein>
<gene>
    <name evidence="1" type="ORF">RA11412_1591</name>
</gene>
<dbReference type="AntiFam" id="ANF00006">
    <property type="entry name" value="Translation of CRISPR region"/>
</dbReference>
<proteinExistence type="predicted"/>